<evidence type="ECO:0000313" key="3">
    <source>
        <dbReference type="Proteomes" id="UP001150925"/>
    </source>
</evidence>
<evidence type="ECO:0000259" key="1">
    <source>
        <dbReference type="Pfam" id="PF01207"/>
    </source>
</evidence>
<feature type="domain" description="DUS-like FMN-binding" evidence="1">
    <location>
        <begin position="33"/>
        <end position="90"/>
    </location>
</feature>
<reference evidence="2" key="1">
    <citation type="submission" date="2022-07" db="EMBL/GenBank/DDBJ databases">
        <title>Phylogenomic reconstructions and comparative analyses of Kickxellomycotina fungi.</title>
        <authorList>
            <person name="Reynolds N.K."/>
            <person name="Stajich J.E."/>
            <person name="Barry K."/>
            <person name="Grigoriev I.V."/>
            <person name="Crous P."/>
            <person name="Smith M.E."/>
        </authorList>
    </citation>
    <scope>NUCLEOTIDE SEQUENCE</scope>
    <source>
        <strain evidence="2">RSA 1196</strain>
    </source>
</reference>
<organism evidence="2 3">
    <name type="scientific">Dispira parvispora</name>
    <dbReference type="NCBI Taxonomy" id="1520584"/>
    <lineage>
        <taxon>Eukaryota</taxon>
        <taxon>Fungi</taxon>
        <taxon>Fungi incertae sedis</taxon>
        <taxon>Zoopagomycota</taxon>
        <taxon>Kickxellomycotina</taxon>
        <taxon>Dimargaritomycetes</taxon>
        <taxon>Dimargaritales</taxon>
        <taxon>Dimargaritaceae</taxon>
        <taxon>Dispira</taxon>
    </lineage>
</organism>
<dbReference type="OrthoDB" id="9977870at2759"/>
<dbReference type="Proteomes" id="UP001150925">
    <property type="component" value="Unassembled WGS sequence"/>
</dbReference>
<keyword evidence="2" id="KW-0560">Oxidoreductase</keyword>
<dbReference type="Gene3D" id="3.20.20.70">
    <property type="entry name" value="Aldolase class I"/>
    <property type="match status" value="1"/>
</dbReference>
<evidence type="ECO:0000313" key="2">
    <source>
        <dbReference type="EMBL" id="KAJ1966155.1"/>
    </source>
</evidence>
<accession>A0A9W8AR69</accession>
<dbReference type="EC" id="1.3.1.90" evidence="2"/>
<protein>
    <submittedName>
        <fullName evidence="2">tRNA dihydrouridine synthase</fullName>
        <ecNumber evidence="2">1.3.1.90</ecNumber>
    </submittedName>
</protein>
<dbReference type="InterPro" id="IPR035587">
    <property type="entry name" value="DUS-like_FMN-bd"/>
</dbReference>
<dbReference type="AlphaFoldDB" id="A0A9W8AR69"/>
<sequence length="90" mass="10735">MTLEDYYEGFPEEVTPRRSILELFETKPTLNVCAPMVRYSKLPFRTLVRQYNVDIVYTPMILADVFRRSDYSRECEFTTRPDETPLVVQF</sequence>
<keyword evidence="3" id="KW-1185">Reference proteome</keyword>
<comment type="caution">
    <text evidence="2">The sequence shown here is derived from an EMBL/GenBank/DDBJ whole genome shotgun (WGS) entry which is preliminary data.</text>
</comment>
<feature type="non-terminal residue" evidence="2">
    <location>
        <position position="90"/>
    </location>
</feature>
<dbReference type="GO" id="GO:0102266">
    <property type="term" value="F:tRNA-dihydrouridine20a synthase activity"/>
    <property type="evidence" value="ECO:0007669"/>
    <property type="project" value="UniProtKB-EC"/>
</dbReference>
<gene>
    <name evidence="2" type="primary">DUS4_3</name>
    <name evidence="2" type="ORF">IWQ62_002498</name>
</gene>
<proteinExistence type="predicted"/>
<dbReference type="SUPFAM" id="SSF51395">
    <property type="entry name" value="FMN-linked oxidoreductases"/>
    <property type="match status" value="1"/>
</dbReference>
<dbReference type="InterPro" id="IPR013785">
    <property type="entry name" value="Aldolase_TIM"/>
</dbReference>
<name>A0A9W8AR69_9FUNG</name>
<dbReference type="PANTHER" id="PTHR11082">
    <property type="entry name" value="TRNA-DIHYDROURIDINE SYNTHASE"/>
    <property type="match status" value="1"/>
</dbReference>
<dbReference type="PANTHER" id="PTHR11082:SF31">
    <property type="entry name" value="TRNA-DIHYDROURIDINE(20A_20B) SYNTHASE [NAD(P)+]-LIKE"/>
    <property type="match status" value="1"/>
</dbReference>
<dbReference type="EMBL" id="JANBPY010000536">
    <property type="protein sequence ID" value="KAJ1966155.1"/>
    <property type="molecule type" value="Genomic_DNA"/>
</dbReference>
<dbReference type="Pfam" id="PF01207">
    <property type="entry name" value="Dus"/>
    <property type="match status" value="1"/>
</dbReference>